<evidence type="ECO:0000313" key="2">
    <source>
        <dbReference type="Proteomes" id="UP000305222"/>
    </source>
</evidence>
<protein>
    <recommendedName>
        <fullName evidence="3">TetR/AcrR family transcriptional regulator</fullName>
    </recommendedName>
</protein>
<comment type="caution">
    <text evidence="1">The sequence shown here is derived from an EMBL/GenBank/DDBJ whole genome shotgun (WGS) entry which is preliminary data.</text>
</comment>
<sequence>QMYGEFYYALLLNLFHKVVLLKMANAYAELNIEQDTNEIEKLIYSINSFTANYFSLELVSQSQSEDIFFRLRNLFNIEVLYSNAKQN</sequence>
<accession>A0A4U3ALJ4</accession>
<reference evidence="1 2" key="1">
    <citation type="journal article" date="2019" name="Environ. Microbiol.">
        <title>An active ?-lactamase is a part of an orchestrated cell wall stress resistance network of Bacillus subtilis and related rhizosphere species.</title>
        <authorList>
            <person name="Bucher T."/>
            <person name="Keren-Paz A."/>
            <person name="Hausser J."/>
            <person name="Olender T."/>
            <person name="Cytryn E."/>
            <person name="Kolodkin-Gal I."/>
        </authorList>
    </citation>
    <scope>NUCLEOTIDE SEQUENCE [LARGE SCALE GENOMIC DNA]</scope>
    <source>
        <strain evidence="1 2">I5</strain>
    </source>
</reference>
<evidence type="ECO:0000313" key="1">
    <source>
        <dbReference type="EMBL" id="TKI88602.1"/>
    </source>
</evidence>
<feature type="non-terminal residue" evidence="1">
    <location>
        <position position="1"/>
    </location>
</feature>
<name>A0A4U3ALJ4_9BACI</name>
<dbReference type="Proteomes" id="UP000305222">
    <property type="component" value="Unassembled WGS sequence"/>
</dbReference>
<dbReference type="EMBL" id="SZON01002119">
    <property type="protein sequence ID" value="TKI88602.1"/>
    <property type="molecule type" value="Genomic_DNA"/>
</dbReference>
<evidence type="ECO:0008006" key="3">
    <source>
        <dbReference type="Google" id="ProtNLM"/>
    </source>
</evidence>
<dbReference type="AlphaFoldDB" id="A0A4U3ALJ4"/>
<feature type="non-terminal residue" evidence="1">
    <location>
        <position position="87"/>
    </location>
</feature>
<organism evidence="1 2">
    <name type="scientific">Bacillus wiedmannii</name>
    <dbReference type="NCBI Taxonomy" id="1890302"/>
    <lineage>
        <taxon>Bacteria</taxon>
        <taxon>Bacillati</taxon>
        <taxon>Bacillota</taxon>
        <taxon>Bacilli</taxon>
        <taxon>Bacillales</taxon>
        <taxon>Bacillaceae</taxon>
        <taxon>Bacillus</taxon>
        <taxon>Bacillus cereus group</taxon>
    </lineage>
</organism>
<gene>
    <name evidence="1" type="ORF">FC699_27695</name>
</gene>
<proteinExistence type="predicted"/>